<dbReference type="CDD" id="cd17921">
    <property type="entry name" value="DEXHc_Ski2"/>
    <property type="match status" value="1"/>
</dbReference>
<dbReference type="Proteomes" id="UP000071859">
    <property type="component" value="Unassembled WGS sequence"/>
</dbReference>
<dbReference type="PROSITE" id="PS51194">
    <property type="entry name" value="HELICASE_CTER"/>
    <property type="match status" value="1"/>
</dbReference>
<name>A0A158EDJ8_9BURK</name>
<keyword evidence="1" id="KW-0547">Nucleotide-binding</keyword>
<feature type="domain" description="Helicase C-terminal" evidence="6">
    <location>
        <begin position="517"/>
        <end position="708"/>
    </location>
</feature>
<dbReference type="EMBL" id="FCOX02000068">
    <property type="protein sequence ID" value="SAL04800.1"/>
    <property type="molecule type" value="Genomic_DNA"/>
</dbReference>
<gene>
    <name evidence="7" type="ORF">AWB78_07140</name>
</gene>
<comment type="caution">
    <text evidence="7">The sequence shown here is derived from an EMBL/GenBank/DDBJ whole genome shotgun (WGS) entry which is preliminary data.</text>
</comment>
<dbReference type="SUPFAM" id="SSF158702">
    <property type="entry name" value="Sec63 N-terminal domain-like"/>
    <property type="match status" value="1"/>
</dbReference>
<protein>
    <submittedName>
        <fullName evidence="7">DEAD/DEAH box helicase</fullName>
    </submittedName>
</protein>
<dbReference type="Gene3D" id="3.40.50.300">
    <property type="entry name" value="P-loop containing nucleotide triphosphate hydrolases"/>
    <property type="match status" value="2"/>
</dbReference>
<dbReference type="InterPro" id="IPR011600">
    <property type="entry name" value="Pept_C14_caspase"/>
</dbReference>
<evidence type="ECO:0000313" key="8">
    <source>
        <dbReference type="Proteomes" id="UP000071859"/>
    </source>
</evidence>
<evidence type="ECO:0000256" key="1">
    <source>
        <dbReference type="ARBA" id="ARBA00022741"/>
    </source>
</evidence>
<feature type="domain" description="Helicase ATP-binding" evidence="5">
    <location>
        <begin position="293"/>
        <end position="465"/>
    </location>
</feature>
<dbReference type="GO" id="GO:0006508">
    <property type="term" value="P:proteolysis"/>
    <property type="evidence" value="ECO:0007669"/>
    <property type="project" value="InterPro"/>
</dbReference>
<evidence type="ECO:0000256" key="3">
    <source>
        <dbReference type="ARBA" id="ARBA00022806"/>
    </source>
</evidence>
<dbReference type="Pfam" id="PF21280">
    <property type="entry name" value="Helicase_dom4_arc"/>
    <property type="match status" value="1"/>
</dbReference>
<dbReference type="GO" id="GO:0004197">
    <property type="term" value="F:cysteine-type endopeptidase activity"/>
    <property type="evidence" value="ECO:0007669"/>
    <property type="project" value="InterPro"/>
</dbReference>
<proteinExistence type="predicted"/>
<dbReference type="PANTHER" id="PTHR47961:SF1">
    <property type="entry name" value="ATP-DEPENDENT HELICASE MJ1401-RELATED"/>
    <property type="match status" value="1"/>
</dbReference>
<reference evidence="7" key="1">
    <citation type="submission" date="2016-01" db="EMBL/GenBank/DDBJ databases">
        <authorList>
            <person name="Peeters C."/>
        </authorList>
    </citation>
    <scope>NUCLEOTIDE SEQUENCE</scope>
    <source>
        <strain evidence="7">LMG 29321</strain>
    </source>
</reference>
<dbReference type="GO" id="GO:0003676">
    <property type="term" value="F:nucleic acid binding"/>
    <property type="evidence" value="ECO:0007669"/>
    <property type="project" value="InterPro"/>
</dbReference>
<dbReference type="PROSITE" id="PS51192">
    <property type="entry name" value="HELICASE_ATP_BIND_1"/>
    <property type="match status" value="1"/>
</dbReference>
<organism evidence="7 8">
    <name type="scientific">Caballeronia calidae</name>
    <dbReference type="NCBI Taxonomy" id="1777139"/>
    <lineage>
        <taxon>Bacteria</taxon>
        <taxon>Pseudomonadati</taxon>
        <taxon>Pseudomonadota</taxon>
        <taxon>Betaproteobacteria</taxon>
        <taxon>Burkholderiales</taxon>
        <taxon>Burkholderiaceae</taxon>
        <taxon>Caballeronia</taxon>
    </lineage>
</organism>
<keyword evidence="2" id="KW-0378">Hydrolase</keyword>
<keyword evidence="8" id="KW-1185">Reference proteome</keyword>
<dbReference type="Pfam" id="PF00656">
    <property type="entry name" value="Peptidase_C14"/>
    <property type="match status" value="1"/>
</dbReference>
<dbReference type="Pfam" id="PF00270">
    <property type="entry name" value="DEAD"/>
    <property type="match status" value="1"/>
</dbReference>
<evidence type="ECO:0000313" key="7">
    <source>
        <dbReference type="EMBL" id="SAL04800.1"/>
    </source>
</evidence>
<dbReference type="Gene3D" id="1.10.3380.20">
    <property type="match status" value="1"/>
</dbReference>
<dbReference type="Gene3D" id="3.40.50.1460">
    <property type="match status" value="1"/>
</dbReference>
<dbReference type="SMART" id="SM00490">
    <property type="entry name" value="HELICc"/>
    <property type="match status" value="1"/>
</dbReference>
<dbReference type="InterPro" id="IPR029030">
    <property type="entry name" value="Caspase-like_dom_sf"/>
</dbReference>
<dbReference type="SUPFAM" id="SSF52540">
    <property type="entry name" value="P-loop containing nucleoside triphosphate hydrolases"/>
    <property type="match status" value="1"/>
</dbReference>
<dbReference type="AlphaFoldDB" id="A0A158EDJ8"/>
<dbReference type="PANTHER" id="PTHR47961">
    <property type="entry name" value="DNA POLYMERASE THETA, PUTATIVE (AFU_ORTHOLOGUE AFUA_1G05260)-RELATED"/>
    <property type="match status" value="1"/>
</dbReference>
<dbReference type="OrthoDB" id="9807155at2"/>
<evidence type="ECO:0000259" key="6">
    <source>
        <dbReference type="PROSITE" id="PS51194"/>
    </source>
</evidence>
<dbReference type="Pfam" id="PF00271">
    <property type="entry name" value="Helicase_C"/>
    <property type="match status" value="1"/>
</dbReference>
<accession>A0A158EDJ8</accession>
<dbReference type="InterPro" id="IPR011545">
    <property type="entry name" value="DEAD/DEAH_box_helicase_dom"/>
</dbReference>
<dbReference type="SMART" id="SM00487">
    <property type="entry name" value="DEXDc"/>
    <property type="match status" value="1"/>
</dbReference>
<sequence length="1005" mass="108667">MSIKGIFVGINKQLDPNIDELTGAVRDATALNALFLDSVPGFSAKLLVDEHATKDNVSESIFGTLASAADDDVIVISFAGHGSPDGGIAVYDTLCSDLPGTTLSMAELGDAFKATRARAVLCILDCCFSGHAPARVLEVPAQPRSVFALEGVAGEGRILLAACTARQVAWEQPGTGHGLLTHAVISAMTANTIEQVSFPAVADEIVQIARVEAHRIGVTQTPVFLGSIQGGLVFPRLEFGANYRAAFPTHAVEQMAGPFEQLLDSGFPSPIVDQWAIRFPGGLNALQLRAVNDYGVLAGRSLMTVAPTSSGKTMIGELAAVQSVIAGKKAVFLLPYRAIVNEKFEEFSERYGAAGLRVFRCTGDATDSIGDVLASRYDLGFFTYEMFLNLVLGAPHLLNRIGLVVVDEAQFITDPRRGITVELILAFLLRARVQDIRPQLILLSAVIGRLNGFDQWLDIPVLLSRERPVPLIEGVLDRHGTFQYRDVDGMTKVDAILSPHSIRVRKEKPGSQDVIVPLAQKLVAANEKLIVFRNQRGKAQGCARYLADELGKGPATATLNALPAQDLTSASRDLRRCLSGGTAFHSTNLLRAEREAIERGFRDPNGGIWVLGSTTTLAAGINTPASTVILAEQEFRGEDGRPFTIAEYKNMAGRAGRLGFNETGKAIILVDTPIERARLFRHYVEGTPEDVTSSFAEAALSTWVLRLLSQVRGIKAADIPALLVNTFGGYVAARANPTWIAMVEPRIASLVGRLLQTGLAEQEADDILHLTILGRAVGGSSLSFESGLRLVELLRSVDVATTPPLHILALVQVLQEMSDIYTPLFTRGRSEATRVNDVIVRYGHTIQRALQRFAADEHEFWRRCKRAAILYDWVEGVSVDAIEQRYTVNPFVGAIRYGDIMSIADGARFHLRSAHRILAALFPEQPTYLEGVDVLLTRLEFGLPESCLSLRKVNAALTRGQCFALAQAGAQTPEAVLGMTDDALAACVGDAMLQRLRSIHAEVSV</sequence>
<dbReference type="RefSeq" id="WP_062611198.1">
    <property type="nucleotide sequence ID" value="NZ_FCOX02000068.1"/>
</dbReference>
<dbReference type="InterPro" id="IPR050474">
    <property type="entry name" value="Hel308_SKI2-like"/>
</dbReference>
<dbReference type="InterPro" id="IPR048772">
    <property type="entry name" value="Hel308-like_dom4"/>
</dbReference>
<dbReference type="InterPro" id="IPR014001">
    <property type="entry name" value="Helicase_ATP-bd"/>
</dbReference>
<evidence type="ECO:0000259" key="5">
    <source>
        <dbReference type="PROSITE" id="PS51192"/>
    </source>
</evidence>
<dbReference type="InterPro" id="IPR001650">
    <property type="entry name" value="Helicase_C-like"/>
</dbReference>
<dbReference type="GO" id="GO:0004386">
    <property type="term" value="F:helicase activity"/>
    <property type="evidence" value="ECO:0007669"/>
    <property type="project" value="UniProtKB-KW"/>
</dbReference>
<dbReference type="SUPFAM" id="SSF52129">
    <property type="entry name" value="Caspase-like"/>
    <property type="match status" value="1"/>
</dbReference>
<evidence type="ECO:0000256" key="4">
    <source>
        <dbReference type="ARBA" id="ARBA00022840"/>
    </source>
</evidence>
<dbReference type="InterPro" id="IPR027417">
    <property type="entry name" value="P-loop_NTPase"/>
</dbReference>
<evidence type="ECO:0000256" key="2">
    <source>
        <dbReference type="ARBA" id="ARBA00022801"/>
    </source>
</evidence>
<keyword evidence="3 7" id="KW-0347">Helicase</keyword>
<dbReference type="GO" id="GO:0005524">
    <property type="term" value="F:ATP binding"/>
    <property type="evidence" value="ECO:0007669"/>
    <property type="project" value="UniProtKB-KW"/>
</dbReference>
<keyword evidence="4" id="KW-0067">ATP-binding</keyword>
<dbReference type="CDD" id="cd18795">
    <property type="entry name" value="SF2_C_Ski2"/>
    <property type="match status" value="1"/>
</dbReference>